<keyword evidence="4" id="KW-0245">EGF-like domain</keyword>
<feature type="transmembrane region" description="Helical" evidence="13">
    <location>
        <begin position="711"/>
        <end position="734"/>
    </location>
</feature>
<keyword evidence="18" id="KW-1185">Reference proteome</keyword>
<dbReference type="InterPro" id="IPR001740">
    <property type="entry name" value="GPCR_2_EMR1-like_rcpt"/>
</dbReference>
<dbReference type="InterPro" id="IPR018097">
    <property type="entry name" value="EGF_Ca-bd_CS"/>
</dbReference>
<comment type="similarity">
    <text evidence="2">Belongs to the G-protein coupled receptor 2 family. Adhesion G-protein coupled receptor (ADGR) subfamily.</text>
</comment>
<dbReference type="InterPro" id="IPR000203">
    <property type="entry name" value="GPS"/>
</dbReference>
<dbReference type="AlphaFoldDB" id="A0A401RT50"/>
<evidence type="ECO:0000256" key="7">
    <source>
        <dbReference type="ARBA" id="ARBA00022737"/>
    </source>
</evidence>
<dbReference type="PRINTS" id="PR01128">
    <property type="entry name" value="EMR1HORMONER"/>
</dbReference>
<dbReference type="GO" id="GO:0007166">
    <property type="term" value="P:cell surface receptor signaling pathway"/>
    <property type="evidence" value="ECO:0007669"/>
    <property type="project" value="InterPro"/>
</dbReference>
<evidence type="ECO:0000256" key="6">
    <source>
        <dbReference type="ARBA" id="ARBA00022729"/>
    </source>
</evidence>
<accession>A0A401RT50</accession>
<keyword evidence="12" id="KW-0325">Glycoprotein</keyword>
<evidence type="ECO:0000259" key="16">
    <source>
        <dbReference type="PROSITE" id="PS50261"/>
    </source>
</evidence>
<dbReference type="GO" id="GO:0005509">
    <property type="term" value="F:calcium ion binding"/>
    <property type="evidence" value="ECO:0007669"/>
    <property type="project" value="InterPro"/>
</dbReference>
<dbReference type="OrthoDB" id="1100386at2759"/>
<dbReference type="PANTHER" id="PTHR12011">
    <property type="entry name" value="ADHESION G-PROTEIN COUPLED RECEPTOR"/>
    <property type="match status" value="1"/>
</dbReference>
<dbReference type="PROSITE" id="PS50261">
    <property type="entry name" value="G_PROTEIN_RECEP_F2_4"/>
    <property type="match status" value="1"/>
</dbReference>
<dbReference type="SUPFAM" id="SSF57196">
    <property type="entry name" value="EGF/Laminin"/>
    <property type="match status" value="1"/>
</dbReference>
<evidence type="ECO:0000313" key="17">
    <source>
        <dbReference type="EMBL" id="GCC21306.1"/>
    </source>
</evidence>
<keyword evidence="11" id="KW-1015">Disulfide bond</keyword>
<evidence type="ECO:0000256" key="1">
    <source>
        <dbReference type="ARBA" id="ARBA00004651"/>
    </source>
</evidence>
<evidence type="ECO:0000256" key="10">
    <source>
        <dbReference type="ARBA" id="ARBA00023136"/>
    </source>
</evidence>
<feature type="domain" description="G-protein coupled receptors family 2 profile 2" evidence="16">
    <location>
        <begin position="490"/>
        <end position="735"/>
    </location>
</feature>
<evidence type="ECO:0000256" key="4">
    <source>
        <dbReference type="ARBA" id="ARBA00022536"/>
    </source>
</evidence>
<dbReference type="PROSITE" id="PS01187">
    <property type="entry name" value="EGF_CA"/>
    <property type="match status" value="1"/>
</dbReference>
<evidence type="ECO:0000259" key="15">
    <source>
        <dbReference type="PROSITE" id="PS50221"/>
    </source>
</evidence>
<dbReference type="Pfam" id="PF00002">
    <property type="entry name" value="7tm_2"/>
    <property type="match status" value="1"/>
</dbReference>
<evidence type="ECO:0008006" key="19">
    <source>
        <dbReference type="Google" id="ProtNLM"/>
    </source>
</evidence>
<dbReference type="SMART" id="SM00303">
    <property type="entry name" value="GPS"/>
    <property type="match status" value="1"/>
</dbReference>
<keyword evidence="6 14" id="KW-0732">Signal</keyword>
<dbReference type="InterPro" id="IPR000832">
    <property type="entry name" value="GPCR_2_secretin-like"/>
</dbReference>
<proteinExistence type="inferred from homology"/>
<keyword evidence="10 13" id="KW-0472">Membrane</keyword>
<dbReference type="Pfam" id="PF01825">
    <property type="entry name" value="GPS"/>
    <property type="match status" value="1"/>
</dbReference>
<dbReference type="SMART" id="SM00179">
    <property type="entry name" value="EGF_CA"/>
    <property type="match status" value="1"/>
</dbReference>
<feature type="signal peptide" evidence="14">
    <location>
        <begin position="1"/>
        <end position="20"/>
    </location>
</feature>
<dbReference type="InterPro" id="IPR017981">
    <property type="entry name" value="GPCR_2-like_7TM"/>
</dbReference>
<evidence type="ECO:0000256" key="12">
    <source>
        <dbReference type="ARBA" id="ARBA00023180"/>
    </source>
</evidence>
<keyword evidence="7" id="KW-0677">Repeat</keyword>
<evidence type="ECO:0000256" key="13">
    <source>
        <dbReference type="SAM" id="Phobius"/>
    </source>
</evidence>
<dbReference type="GO" id="GO:0004930">
    <property type="term" value="F:G protein-coupled receptor activity"/>
    <property type="evidence" value="ECO:0007669"/>
    <property type="project" value="InterPro"/>
</dbReference>
<feature type="transmembrane region" description="Helical" evidence="13">
    <location>
        <begin position="559"/>
        <end position="582"/>
    </location>
</feature>
<keyword evidence="5 13" id="KW-0812">Transmembrane</keyword>
<dbReference type="STRING" id="137246.A0A401RT50"/>
<dbReference type="GO" id="GO:0007189">
    <property type="term" value="P:adenylate cyclase-activating G protein-coupled receptor signaling pathway"/>
    <property type="evidence" value="ECO:0007669"/>
    <property type="project" value="TreeGrafter"/>
</dbReference>
<evidence type="ECO:0000256" key="9">
    <source>
        <dbReference type="ARBA" id="ARBA00022989"/>
    </source>
</evidence>
<dbReference type="FunFam" id="1.20.1070.10:FF:000054">
    <property type="entry name" value="Adhesion G protein-coupled receptor E3"/>
    <property type="match status" value="1"/>
</dbReference>
<evidence type="ECO:0000256" key="2">
    <source>
        <dbReference type="ARBA" id="ARBA00007343"/>
    </source>
</evidence>
<gene>
    <name evidence="17" type="ORF">chiPu_0019773</name>
</gene>
<dbReference type="Gene3D" id="2.10.25.10">
    <property type="entry name" value="Laminin"/>
    <property type="match status" value="1"/>
</dbReference>
<feature type="transmembrane region" description="Helical" evidence="13">
    <location>
        <begin position="683"/>
        <end position="705"/>
    </location>
</feature>
<evidence type="ECO:0000256" key="8">
    <source>
        <dbReference type="ARBA" id="ARBA00022837"/>
    </source>
</evidence>
<evidence type="ECO:0000256" key="3">
    <source>
        <dbReference type="ARBA" id="ARBA00022475"/>
    </source>
</evidence>
<reference evidence="17 18" key="1">
    <citation type="journal article" date="2018" name="Nat. Ecol. Evol.">
        <title>Shark genomes provide insights into elasmobranch evolution and the origin of vertebrates.</title>
        <authorList>
            <person name="Hara Y"/>
            <person name="Yamaguchi K"/>
            <person name="Onimaru K"/>
            <person name="Kadota M"/>
            <person name="Koyanagi M"/>
            <person name="Keeley SD"/>
            <person name="Tatsumi K"/>
            <person name="Tanaka K"/>
            <person name="Motone F"/>
            <person name="Kageyama Y"/>
            <person name="Nozu R"/>
            <person name="Adachi N"/>
            <person name="Nishimura O"/>
            <person name="Nakagawa R"/>
            <person name="Tanegashima C"/>
            <person name="Kiyatake I"/>
            <person name="Matsumoto R"/>
            <person name="Murakumo K"/>
            <person name="Nishida K"/>
            <person name="Terakita A"/>
            <person name="Kuratani S"/>
            <person name="Sato K"/>
            <person name="Hyodo S Kuraku.S."/>
        </authorList>
    </citation>
    <scope>NUCLEOTIDE SEQUENCE [LARGE SCALE GENOMIC DNA]</scope>
</reference>
<dbReference type="GO" id="GO:0005886">
    <property type="term" value="C:plasma membrane"/>
    <property type="evidence" value="ECO:0007669"/>
    <property type="project" value="UniProtKB-SubCell"/>
</dbReference>
<dbReference type="Gene3D" id="1.20.1070.10">
    <property type="entry name" value="Rhodopsin 7-helix transmembrane proteins"/>
    <property type="match status" value="1"/>
</dbReference>
<dbReference type="PRINTS" id="PR00249">
    <property type="entry name" value="GPCRSECRETIN"/>
</dbReference>
<name>A0A401RT50_CHIPU</name>
<organism evidence="17 18">
    <name type="scientific">Chiloscyllium punctatum</name>
    <name type="common">Brownbanded bambooshark</name>
    <name type="synonym">Hemiscyllium punctatum</name>
    <dbReference type="NCBI Taxonomy" id="137246"/>
    <lineage>
        <taxon>Eukaryota</taxon>
        <taxon>Metazoa</taxon>
        <taxon>Chordata</taxon>
        <taxon>Craniata</taxon>
        <taxon>Vertebrata</taxon>
        <taxon>Chondrichthyes</taxon>
        <taxon>Elasmobranchii</taxon>
        <taxon>Galeomorphii</taxon>
        <taxon>Galeoidea</taxon>
        <taxon>Orectolobiformes</taxon>
        <taxon>Hemiscylliidae</taxon>
        <taxon>Chiloscyllium</taxon>
    </lineage>
</organism>
<comment type="caution">
    <text evidence="17">The sequence shown here is derived from an EMBL/GenBank/DDBJ whole genome shotgun (WGS) entry which is preliminary data.</text>
</comment>
<sequence>MALLTSTYLILVSYFGRLMNQFIICSDNCSPSIYFQNNMICIDYDHCDMDRVIQIKDCSGAANCQDAPVGLHCQCVKKENSFLAELSSSSPSCREIDQRYINNTMIFNTKFCPPGYYFDRRRFCFEWTCDLQEDIKINWCTISRRCFDTPNYLNCKCRQVSQSIKIQMDAGSQRCLDIDECLQNPCGAEQACTNKPGSYSCDNKTCIDPNQFNISRCSFIHWDQQIQNPWYTLHRYCSEVNSIVGLVNEQCQAQDGEPVFQKILSTANELLRNDSLWGNLENEKWFYLASIFLQSVENTVIIASLDLPDQGKRIVSTENIDLEMHSFQGKSASATEIIRLQTKGTFIDINRSRINKEKTMGADFAVAALIALSNMDSILNGSVYNLGTTAGKLKPFRLISDVFSAVIINNHSDGFDQMVNFTIKHTEEANINSELHCANWNYMPGESYWSPKGCIKGVSNRTHTQCRCNQLSSLALLLTHFEWQTEPFALTVITYVGIPVSLMCLAAAFGIFALWKDLKSMLTATHMQLCLSLFLAELLFLIGINQTKNRVVCGIIAGFLHYLFLAAFVWMFLEGVQLYLMVRNIRKLRITHLEKIGKFMYPVGYGVPAIIVAISAAVYCNGYGSLRHCWLQTHRKFIWSFLGPVCAIIGINTFLFLVTLWSLRESVSKRDITVSKLQNTRMLAFKAIMQMFILGCSWILGLFHFNEETLVMAYLFTVVNSFQGTFIFVILCVLNPKVRVQCKKWFSMLFRTKRIVSPKNRAAIMPKNTWASSG</sequence>
<keyword evidence="8" id="KW-0106">Calcium</keyword>
<feature type="chain" id="PRO_5019577125" description="EGF-like domain-containing protein" evidence="14">
    <location>
        <begin position="21"/>
        <end position="774"/>
    </location>
</feature>
<dbReference type="PANTHER" id="PTHR12011:SF433">
    <property type="entry name" value="ADHESION G PROTEIN-COUPLED RECEPTOR E1-LIKE-RELATED"/>
    <property type="match status" value="1"/>
</dbReference>
<feature type="transmembrane region" description="Helical" evidence="13">
    <location>
        <begin position="638"/>
        <end position="663"/>
    </location>
</feature>
<feature type="domain" description="GAIN-B" evidence="15">
    <location>
        <begin position="311"/>
        <end position="484"/>
    </location>
</feature>
<evidence type="ECO:0000256" key="11">
    <source>
        <dbReference type="ARBA" id="ARBA00023157"/>
    </source>
</evidence>
<dbReference type="PROSITE" id="PS50221">
    <property type="entry name" value="GAIN_B"/>
    <property type="match status" value="1"/>
</dbReference>
<dbReference type="Proteomes" id="UP000287033">
    <property type="component" value="Unassembled WGS sequence"/>
</dbReference>
<comment type="subcellular location">
    <subcellularLocation>
        <location evidence="1">Cell membrane</location>
        <topology evidence="1">Multi-pass membrane protein</topology>
    </subcellularLocation>
</comment>
<feature type="transmembrane region" description="Helical" evidence="13">
    <location>
        <begin position="603"/>
        <end position="626"/>
    </location>
</feature>
<dbReference type="InterPro" id="IPR057244">
    <property type="entry name" value="GAIN_B"/>
</dbReference>
<evidence type="ECO:0000256" key="5">
    <source>
        <dbReference type="ARBA" id="ARBA00022692"/>
    </source>
</evidence>
<feature type="transmembrane region" description="Helical" evidence="13">
    <location>
        <begin position="488"/>
        <end position="515"/>
    </location>
</feature>
<evidence type="ECO:0000313" key="18">
    <source>
        <dbReference type="Proteomes" id="UP000287033"/>
    </source>
</evidence>
<dbReference type="InterPro" id="IPR001881">
    <property type="entry name" value="EGF-like_Ca-bd_dom"/>
</dbReference>
<dbReference type="CDD" id="cd00054">
    <property type="entry name" value="EGF_CA"/>
    <property type="match status" value="1"/>
</dbReference>
<dbReference type="Gene3D" id="2.60.220.50">
    <property type="match status" value="1"/>
</dbReference>
<dbReference type="EMBL" id="BEZZ01002161">
    <property type="protein sequence ID" value="GCC21306.1"/>
    <property type="molecule type" value="Genomic_DNA"/>
</dbReference>
<protein>
    <recommendedName>
        <fullName evidence="19">EGF-like domain-containing protein</fullName>
    </recommendedName>
</protein>
<keyword evidence="9 13" id="KW-1133">Transmembrane helix</keyword>
<dbReference type="InterPro" id="IPR046338">
    <property type="entry name" value="GAIN_dom_sf"/>
</dbReference>
<feature type="transmembrane region" description="Helical" evidence="13">
    <location>
        <begin position="527"/>
        <end position="547"/>
    </location>
</feature>
<evidence type="ECO:0000256" key="14">
    <source>
        <dbReference type="SAM" id="SignalP"/>
    </source>
</evidence>
<keyword evidence="3" id="KW-1003">Cell membrane</keyword>